<dbReference type="PROSITE" id="PS51671">
    <property type="entry name" value="ACT"/>
    <property type="match status" value="2"/>
</dbReference>
<keyword evidence="10" id="KW-1185">Reference proteome</keyword>
<dbReference type="InterPro" id="IPR013546">
    <property type="entry name" value="PII_UdlTrfase/GS_AdlTrfase"/>
</dbReference>
<dbReference type="Gene3D" id="1.10.3090.10">
    <property type="entry name" value="cca-adding enzyme, domain 2"/>
    <property type="match status" value="1"/>
</dbReference>
<comment type="catalytic activity">
    <reaction evidence="6">
        <text>[protein-PII]-L-tyrosine + UTP = [protein-PII]-uridylyl-L-tyrosine + diphosphate</text>
        <dbReference type="Rhea" id="RHEA:13673"/>
        <dbReference type="Rhea" id="RHEA-COMP:12147"/>
        <dbReference type="Rhea" id="RHEA-COMP:12148"/>
        <dbReference type="ChEBI" id="CHEBI:33019"/>
        <dbReference type="ChEBI" id="CHEBI:46398"/>
        <dbReference type="ChEBI" id="CHEBI:46858"/>
        <dbReference type="ChEBI" id="CHEBI:90602"/>
        <dbReference type="EC" id="2.7.7.59"/>
    </reaction>
</comment>
<dbReference type="Pfam" id="PF08335">
    <property type="entry name" value="GlnD_UR_UTase"/>
    <property type="match status" value="1"/>
</dbReference>
<gene>
    <name evidence="6 9" type="primary">glnD</name>
    <name evidence="9" type="ORF">JIN84_19040</name>
</gene>
<evidence type="ECO:0000256" key="4">
    <source>
        <dbReference type="ARBA" id="ARBA00022842"/>
    </source>
</evidence>
<dbReference type="InterPro" id="IPR006674">
    <property type="entry name" value="HD_domain"/>
</dbReference>
<dbReference type="RefSeq" id="WP_200352655.1">
    <property type="nucleotide sequence ID" value="NZ_BAABHZ010000001.1"/>
</dbReference>
<dbReference type="SUPFAM" id="SSF81301">
    <property type="entry name" value="Nucleotidyltransferase"/>
    <property type="match status" value="1"/>
</dbReference>
<dbReference type="EC" id="2.7.7.59" evidence="6"/>
<dbReference type="EMBL" id="JAENIK010000012">
    <property type="protein sequence ID" value="MBK1817723.1"/>
    <property type="molecule type" value="Genomic_DNA"/>
</dbReference>
<reference evidence="9" key="1">
    <citation type="submission" date="2021-01" db="EMBL/GenBank/DDBJ databases">
        <title>Modified the classification status of verrucomicrobia.</title>
        <authorList>
            <person name="Feng X."/>
        </authorList>
    </citation>
    <scope>NUCLEOTIDE SEQUENCE</scope>
    <source>
        <strain evidence="9">JCM 18052</strain>
    </source>
</reference>
<evidence type="ECO:0000313" key="9">
    <source>
        <dbReference type="EMBL" id="MBK1817723.1"/>
    </source>
</evidence>
<dbReference type="SUPFAM" id="SSF81593">
    <property type="entry name" value="Nucleotidyltransferase substrate binding subunit/domain"/>
    <property type="match status" value="1"/>
</dbReference>
<dbReference type="Pfam" id="PF24931">
    <property type="entry name" value="ACT_ACR9_3rd"/>
    <property type="match status" value="1"/>
</dbReference>
<dbReference type="Gene3D" id="1.20.120.330">
    <property type="entry name" value="Nucleotidyltransferases domain 2"/>
    <property type="match status" value="1"/>
</dbReference>
<dbReference type="NCBIfam" id="TIGR01693">
    <property type="entry name" value="UTase_glnD"/>
    <property type="match status" value="1"/>
</dbReference>
<dbReference type="AlphaFoldDB" id="A0A934R875"/>
<dbReference type="InterPro" id="IPR002934">
    <property type="entry name" value="Polymerase_NTP_transf_dom"/>
</dbReference>
<dbReference type="PANTHER" id="PTHR47320">
    <property type="entry name" value="BIFUNCTIONAL URIDYLYLTRANSFERASE/URIDYLYL-REMOVING ENZYME"/>
    <property type="match status" value="1"/>
</dbReference>
<dbReference type="InterPro" id="IPR043519">
    <property type="entry name" value="NT_sf"/>
</dbReference>
<comment type="catalytic activity">
    <reaction evidence="6">
        <text>[protein-PII]-uridylyl-L-tyrosine + H2O = [protein-PII]-L-tyrosine + UMP + H(+)</text>
        <dbReference type="Rhea" id="RHEA:48600"/>
        <dbReference type="Rhea" id="RHEA-COMP:12147"/>
        <dbReference type="Rhea" id="RHEA-COMP:12148"/>
        <dbReference type="ChEBI" id="CHEBI:15377"/>
        <dbReference type="ChEBI" id="CHEBI:15378"/>
        <dbReference type="ChEBI" id="CHEBI:46858"/>
        <dbReference type="ChEBI" id="CHEBI:57865"/>
        <dbReference type="ChEBI" id="CHEBI:90602"/>
    </reaction>
</comment>
<keyword evidence="2 6" id="KW-0548">Nucleotidyltransferase</keyword>
<accession>A0A934R875</accession>
<evidence type="ECO:0000259" key="7">
    <source>
        <dbReference type="PROSITE" id="PS51671"/>
    </source>
</evidence>
<evidence type="ECO:0000256" key="6">
    <source>
        <dbReference type="HAMAP-Rule" id="MF_00277"/>
    </source>
</evidence>
<comment type="caution">
    <text evidence="9">The sequence shown here is derived from an EMBL/GenBank/DDBJ whole genome shotgun (WGS) entry which is preliminary data.</text>
</comment>
<comment type="caution">
    <text evidence="6">Lacks conserved residue(s) required for the propagation of feature annotation.</text>
</comment>
<evidence type="ECO:0000313" key="10">
    <source>
        <dbReference type="Proteomes" id="UP000600139"/>
    </source>
</evidence>
<dbReference type="Proteomes" id="UP000600139">
    <property type="component" value="Unassembled WGS sequence"/>
</dbReference>
<comment type="similarity">
    <text evidence="6">Belongs to the GlnD family.</text>
</comment>
<dbReference type="CDD" id="cd05401">
    <property type="entry name" value="NT_GlnE_GlnD_like"/>
    <property type="match status" value="1"/>
</dbReference>
<dbReference type="InterPro" id="IPR010043">
    <property type="entry name" value="UTase/UR"/>
</dbReference>
<dbReference type="SUPFAM" id="SSF55021">
    <property type="entry name" value="ACT-like"/>
    <property type="match status" value="2"/>
</dbReference>
<evidence type="ECO:0000256" key="1">
    <source>
        <dbReference type="ARBA" id="ARBA00022679"/>
    </source>
</evidence>
<dbReference type="InterPro" id="IPR002912">
    <property type="entry name" value="ACT_dom"/>
</dbReference>
<dbReference type="PANTHER" id="PTHR47320:SF1">
    <property type="entry name" value="BIFUNCTIONAL URIDYLYLTRANSFERASE_URIDYLYL-REMOVING ENZYME"/>
    <property type="match status" value="1"/>
</dbReference>
<comment type="cofactor">
    <cofactor evidence="6">
        <name>Mg(2+)</name>
        <dbReference type="ChEBI" id="CHEBI:18420"/>
    </cofactor>
</comment>
<dbReference type="GO" id="GO:0008773">
    <property type="term" value="F:[protein-PII] uridylyltransferase activity"/>
    <property type="evidence" value="ECO:0007669"/>
    <property type="project" value="UniProtKB-UniRule"/>
</dbReference>
<keyword evidence="1 6" id="KW-0808">Transferase</keyword>
<feature type="region of interest" description="Uridylyltransferase" evidence="6">
    <location>
        <begin position="1"/>
        <end position="360"/>
    </location>
</feature>
<dbReference type="SUPFAM" id="SSF81891">
    <property type="entry name" value="Poly A polymerase C-terminal region-like"/>
    <property type="match status" value="1"/>
</dbReference>
<evidence type="ECO:0000256" key="3">
    <source>
        <dbReference type="ARBA" id="ARBA00022801"/>
    </source>
</evidence>
<dbReference type="Gene3D" id="3.30.460.10">
    <property type="entry name" value="Beta Polymerase, domain 2"/>
    <property type="match status" value="1"/>
</dbReference>
<dbReference type="GO" id="GO:0008081">
    <property type="term" value="F:phosphoric diester hydrolase activity"/>
    <property type="evidence" value="ECO:0007669"/>
    <property type="project" value="UniProtKB-UniRule"/>
</dbReference>
<dbReference type="PIRSF" id="PIRSF006288">
    <property type="entry name" value="PII_uridyltransf"/>
    <property type="match status" value="1"/>
</dbReference>
<comment type="activity regulation">
    <text evidence="6">Uridylyltransferase (UTase) activity is inhibited by glutamine, while glutamine activates uridylyl-removing (UR) activity.</text>
</comment>
<evidence type="ECO:0000256" key="2">
    <source>
        <dbReference type="ARBA" id="ARBA00022695"/>
    </source>
</evidence>
<organism evidence="9 10">
    <name type="scientific">Luteolibacter yonseiensis</name>
    <dbReference type="NCBI Taxonomy" id="1144680"/>
    <lineage>
        <taxon>Bacteria</taxon>
        <taxon>Pseudomonadati</taxon>
        <taxon>Verrucomicrobiota</taxon>
        <taxon>Verrucomicrobiia</taxon>
        <taxon>Verrucomicrobiales</taxon>
        <taxon>Verrucomicrobiaceae</taxon>
        <taxon>Luteolibacter</taxon>
    </lineage>
</organism>
<dbReference type="Pfam" id="PF01909">
    <property type="entry name" value="NTP_transf_2"/>
    <property type="match status" value="1"/>
</dbReference>
<feature type="domain" description="ACT" evidence="7">
    <location>
        <begin position="729"/>
        <end position="805"/>
    </location>
</feature>
<name>A0A934R875_9BACT</name>
<sequence>MQHHLKNLEEHAREALKPALEGHLSPAEKIALYKRFIKTEEHRILLLHRSGAGGLEVARARAELIDTFIRSTMLASLNSRQSGDMLPISLVATGGYGRGTLNPGSDIDILFLLPRASTKLPEAPRELVQEILYLLWDVGFKVGHACRSITECVEQARADQENKTALMDARLIAGDVELFEQFQSRFEKECIRKGQAEFFEIRRQDLRERHKKYSHTVFLQEPNVKESCGGLRDFHNILWVARVKRGSTDLSTLVEDRIITANTRNELEAAHDFLHRVRNELHYHNKKATDQLTLQLQGVVATAFQYPQKDILRRVEAFMRDYYRHTRHLYQHTNSLMETFQIEQETRAESGFRSFLTFRQKNREEFDGFIARDGRLFPSSQDIFSDDPHRLMRLFQHCQLRNLELSPQIRRLIANHWSDIDRPFRYSKTNRQIFQGILERKGEVARILRLMHRVGILGRYLPEFGALDCLVQHEFFHRYTADEHTLRCVDQLDQLVAETEPRREIYRRLFHEIQDPYALYLAVILHDTGRAENVREHIDGSAMLASRLCNRLQIQGERRTLIMFLVDNHLTFWRTATTRNLDDPEVIGEFAKIVKTPANLDALFLFTFADSNGTSPDGWNGWKESLMLQLHTATHHYLKAGHENYSLKLLADRTALQDEVISMMREDYHPDVRRHFELMPPAAFHYRQAAHIVTQVRTVRHFLHRETEKSDPLASCIKWIDHTDKGYTELVLATRDKPLLLEKVCCALASEQINILSADLFTREDGIVVNIFRVCTTNFEPVSANSTRKRFLDTFEAILVADSYDPEKFLRRKVNFLKPRSDHGIKVPVRAYVTNSLHPTCTAVEIQGLDRIGLLHDLFHTINHHGLNTAHARICTEKGVAMDTLYITTADGRKIEDPELLKQLETEFSALVSRPETSG</sequence>
<evidence type="ECO:0000259" key="8">
    <source>
        <dbReference type="PROSITE" id="PS51831"/>
    </source>
</evidence>
<protein>
    <recommendedName>
        <fullName evidence="6">Bifunctional uridylyltransferase/uridylyl-removing enzyme</fullName>
        <shortName evidence="6">UTase/UR</shortName>
    </recommendedName>
    <alternativeName>
        <fullName evidence="6">Bifunctional [protein-PII] modification enzyme</fullName>
    </alternativeName>
    <alternativeName>
        <fullName evidence="6">Bifunctional nitrogen sensor protein</fullName>
    </alternativeName>
    <domain>
        <recommendedName>
            <fullName evidence="6">[Protein-PII] uridylyltransferase</fullName>
            <shortName evidence="6">PII uridylyltransferase</shortName>
            <shortName evidence="6">UTase</shortName>
            <ecNumber evidence="6">2.7.7.59</ecNumber>
        </recommendedName>
    </domain>
    <domain>
        <recommendedName>
            <fullName evidence="6">[Protein-PII]-UMP uridylyl-removing enzyme</fullName>
            <shortName evidence="6">UR</shortName>
            <ecNumber evidence="6">3.1.4.-</ecNumber>
        </recommendedName>
    </domain>
</protein>
<feature type="domain" description="ACT" evidence="7">
    <location>
        <begin position="843"/>
        <end position="919"/>
    </location>
</feature>
<evidence type="ECO:0000256" key="5">
    <source>
        <dbReference type="ARBA" id="ARBA00023268"/>
    </source>
</evidence>
<dbReference type="InterPro" id="IPR045865">
    <property type="entry name" value="ACT-like_dom_sf"/>
</dbReference>
<proteinExistence type="inferred from homology"/>
<keyword evidence="4 6" id="KW-0460">Magnesium</keyword>
<feature type="domain" description="HD" evidence="8">
    <location>
        <begin position="481"/>
        <end position="603"/>
    </location>
</feature>
<comment type="function">
    <text evidence="6">Modifies, by uridylylation and deuridylylation, the PII regulatory proteins (GlnB and homologs), in response to the nitrogen status of the cell that GlnD senses through the glutamine level. Under low glutamine levels, catalyzes the conversion of the PII proteins and UTP to PII-UMP and PPi, while under higher glutamine levels, GlnD hydrolyzes PII-UMP to PII and UMP (deuridylylation). Thus, controls uridylylation state and activity of the PII proteins, and plays an important role in the regulation of nitrogen metabolism.</text>
</comment>
<dbReference type="HAMAP" id="MF_00277">
    <property type="entry name" value="PII_uridylyl_transf"/>
    <property type="match status" value="1"/>
</dbReference>
<keyword evidence="5 6" id="KW-0511">Multifunctional enzyme</keyword>
<dbReference type="GO" id="GO:0006808">
    <property type="term" value="P:regulation of nitrogen utilization"/>
    <property type="evidence" value="ECO:0007669"/>
    <property type="project" value="UniProtKB-UniRule"/>
</dbReference>
<keyword evidence="3 6" id="KW-0378">Hydrolase</keyword>
<comment type="domain">
    <text evidence="6">Has four distinct domains: an N-terminal nucleotidyltransferase (NT) domain responsible for UTase activity, a central HD domain that encodes UR activity, and two C-terminal ACT domains that seem to have a role in glutamine sensing.</text>
</comment>
<dbReference type="EC" id="3.1.4.-" evidence="6"/>
<dbReference type="PROSITE" id="PS51831">
    <property type="entry name" value="HD"/>
    <property type="match status" value="1"/>
</dbReference>